<evidence type="ECO:0000313" key="9">
    <source>
        <dbReference type="EMBL" id="KAK5779938.1"/>
    </source>
</evidence>
<evidence type="ECO:0000256" key="3">
    <source>
        <dbReference type="ARBA" id="ARBA00022517"/>
    </source>
</evidence>
<dbReference type="PANTHER" id="PTHR23183:SF0">
    <property type="entry name" value="NUCLEOLAR PROTEIN 14"/>
    <property type="match status" value="1"/>
</dbReference>
<protein>
    <recommendedName>
        <fullName evidence="11">Nucleolar complex protein 14</fullName>
    </recommendedName>
</protein>
<keyword evidence="5" id="KW-0539">Nucleus</keyword>
<dbReference type="Proteomes" id="UP001306508">
    <property type="component" value="Unassembled WGS sequence"/>
</dbReference>
<dbReference type="InterPro" id="IPR016024">
    <property type="entry name" value="ARM-type_fold"/>
</dbReference>
<evidence type="ECO:0000256" key="7">
    <source>
        <dbReference type="SAM" id="Coils"/>
    </source>
</evidence>
<keyword evidence="7" id="KW-0175">Coiled coil</keyword>
<evidence type="ECO:0000256" key="2">
    <source>
        <dbReference type="ARBA" id="ARBA00007466"/>
    </source>
</evidence>
<accession>A0AAN7WT25</accession>
<evidence type="ECO:0000256" key="1">
    <source>
        <dbReference type="ARBA" id="ARBA00004604"/>
    </source>
</evidence>
<feature type="region of interest" description="Disordered" evidence="8">
    <location>
        <begin position="367"/>
        <end position="395"/>
    </location>
</feature>
<evidence type="ECO:0000256" key="4">
    <source>
        <dbReference type="ARBA" id="ARBA00022552"/>
    </source>
</evidence>
<feature type="region of interest" description="Disordered" evidence="8">
    <location>
        <begin position="129"/>
        <end position="161"/>
    </location>
</feature>
<dbReference type="AlphaFoldDB" id="A0AAN7WT25"/>
<gene>
    <name evidence="9" type="ORF">RI543_002477</name>
</gene>
<evidence type="ECO:0008006" key="11">
    <source>
        <dbReference type="Google" id="ProtNLM"/>
    </source>
</evidence>
<feature type="compositionally biased region" description="Acidic residues" evidence="8">
    <location>
        <begin position="148"/>
        <end position="159"/>
    </location>
</feature>
<keyword evidence="3" id="KW-0690">Ribosome biogenesis</keyword>
<name>A0AAN7WT25_9SACH</name>
<sequence length="831" mass="97301">MAGSQLKRLKATLRAHGLTGQANIKKNKKNSKRQAKEYDREEKAKTLNKIREQFNPFEIKNTKSKLYKADPKNGSIAVGKPGISKQIGEEQRLKAYNVKKQLKNRRGGINDKRFGERDRNLTEEEKMLERFTREKQSQSKRKSNLYNLDDDDENDEYGNEFENNLTHLGSTLSYDMDETDNFGSDNDEFFSTKNNKRSHYEEDSLGFDNLTGPPKKKTKAEVMQEIIAKSKFYKQERQKAQRKLEDEIENVDNEFDDVMAELFDSNTSAFQKPASNEPIIETKSEKDIEYDMNVKKFLLDKRAVPADRTKTEEELLKEAEEKKKRLEQQRLDRMNGIFVDEDGDERGVEDLDDGFWESEIEDNFPNEEDIIADSDDDVKFKEDDQEQETTNSKEKDNIARITVNKSISCPDDHESLLNILEQSSLSDHPKIIRKIIRDHQPKLAEGNKERLGKFTAVLLRHILFLATEDYSENIAEFRKVQESLISILKTVSEKYNKELSNECRVIIKEIQENFKNENFKSLNNDDLMFFILVGAIFSTSDHYHLVATSCVILMVEFLEQIKFNSLSKISYASVIVNILSQYQRISKRYIPELVFFYEKILATFINIDETMAIRIDTDKLTFKDDIRFDNDDSSIIHLHDIFNDQINQSTDFQKSVLLNILHSLDSTISNIWKNLPAFPEIIINIKSVLSQYIRRFETLTIAKNIFDKIIKLEKFHKHIPLTLQNHKPLSIPSNAPKFEENFNPDKKSYDPDRTRNEINKMKAQIKKERRFTMKEIRKDARFEARQRIEEKKKANEEYHAKMARIYNTISTEEGAEKNKYEREKKLRAGKK</sequence>
<dbReference type="SUPFAM" id="SSF48371">
    <property type="entry name" value="ARM repeat"/>
    <property type="match status" value="1"/>
</dbReference>
<comment type="subcellular location">
    <subcellularLocation>
        <location evidence="1">Nucleus</location>
        <location evidence="1">Nucleolus</location>
    </subcellularLocation>
</comment>
<keyword evidence="4" id="KW-0698">rRNA processing</keyword>
<keyword evidence="10" id="KW-1185">Reference proteome</keyword>
<reference evidence="10" key="1">
    <citation type="submission" date="2023-07" db="EMBL/GenBank/DDBJ databases">
        <title>A draft genome of Kazachstania heterogenica Y-27499.</title>
        <authorList>
            <person name="Donic C."/>
            <person name="Kralova J.S."/>
            <person name="Fidel L."/>
            <person name="Ben-Dor S."/>
            <person name="Jung S."/>
        </authorList>
    </citation>
    <scope>NUCLEOTIDE SEQUENCE [LARGE SCALE GENOMIC DNA]</scope>
    <source>
        <strain evidence="10">Y27499</strain>
    </source>
</reference>
<comment type="caution">
    <text evidence="9">The sequence shown here is derived from an EMBL/GenBank/DDBJ whole genome shotgun (WGS) entry which is preliminary data.</text>
</comment>
<feature type="compositionally biased region" description="Basic and acidic residues" evidence="8">
    <location>
        <begin position="34"/>
        <end position="43"/>
    </location>
</feature>
<dbReference type="PANTHER" id="PTHR23183">
    <property type="entry name" value="NOP14"/>
    <property type="match status" value="1"/>
</dbReference>
<dbReference type="Pfam" id="PF04147">
    <property type="entry name" value="Nop14"/>
    <property type="match status" value="1"/>
</dbReference>
<feature type="compositionally biased region" description="Basic and acidic residues" evidence="8">
    <location>
        <begin position="814"/>
        <end position="831"/>
    </location>
</feature>
<feature type="coiled-coil region" evidence="7">
    <location>
        <begin position="309"/>
        <end position="336"/>
    </location>
</feature>
<evidence type="ECO:0000313" key="10">
    <source>
        <dbReference type="Proteomes" id="UP001306508"/>
    </source>
</evidence>
<feature type="region of interest" description="Disordered" evidence="8">
    <location>
        <begin position="732"/>
        <end position="753"/>
    </location>
</feature>
<feature type="compositionally biased region" description="Basic and acidic residues" evidence="8">
    <location>
        <begin position="737"/>
        <end position="753"/>
    </location>
</feature>
<feature type="region of interest" description="Disordered" evidence="8">
    <location>
        <begin position="1"/>
        <end position="43"/>
    </location>
</feature>
<feature type="region of interest" description="Disordered" evidence="8">
    <location>
        <begin position="810"/>
        <end position="831"/>
    </location>
</feature>
<evidence type="ECO:0000256" key="6">
    <source>
        <dbReference type="ARBA" id="ARBA00024695"/>
    </source>
</evidence>
<evidence type="ECO:0000256" key="5">
    <source>
        <dbReference type="ARBA" id="ARBA00023242"/>
    </source>
</evidence>
<dbReference type="GO" id="GO:0030490">
    <property type="term" value="P:maturation of SSU-rRNA"/>
    <property type="evidence" value="ECO:0007669"/>
    <property type="project" value="TreeGrafter"/>
</dbReference>
<feature type="region of interest" description="Disordered" evidence="8">
    <location>
        <begin position="185"/>
        <end position="216"/>
    </location>
</feature>
<feature type="coiled-coil region" evidence="7">
    <location>
        <begin position="223"/>
        <end position="261"/>
    </location>
</feature>
<evidence type="ECO:0000256" key="8">
    <source>
        <dbReference type="SAM" id="MobiDB-lite"/>
    </source>
</evidence>
<organism evidence="9 10">
    <name type="scientific">Arxiozyma heterogenica</name>
    <dbReference type="NCBI Taxonomy" id="278026"/>
    <lineage>
        <taxon>Eukaryota</taxon>
        <taxon>Fungi</taxon>
        <taxon>Dikarya</taxon>
        <taxon>Ascomycota</taxon>
        <taxon>Saccharomycotina</taxon>
        <taxon>Saccharomycetes</taxon>
        <taxon>Saccharomycetales</taxon>
        <taxon>Saccharomycetaceae</taxon>
        <taxon>Arxiozyma</taxon>
    </lineage>
</organism>
<comment type="function">
    <text evidence="6">Involved in nucleolar processing of pre-18S ribosomal RNA. Has a role in the nuclear export of 40S pre-ribosomal subunit to the cytoplasm.</text>
</comment>
<dbReference type="EMBL" id="JAWIZZ010000045">
    <property type="protein sequence ID" value="KAK5779938.1"/>
    <property type="molecule type" value="Genomic_DNA"/>
</dbReference>
<feature type="compositionally biased region" description="Acidic residues" evidence="8">
    <location>
        <begin position="367"/>
        <end position="376"/>
    </location>
</feature>
<dbReference type="GO" id="GO:0032040">
    <property type="term" value="C:small-subunit processome"/>
    <property type="evidence" value="ECO:0007669"/>
    <property type="project" value="InterPro"/>
</dbReference>
<proteinExistence type="inferred from homology"/>
<dbReference type="InterPro" id="IPR007276">
    <property type="entry name" value="Nop14"/>
</dbReference>
<dbReference type="GO" id="GO:0030692">
    <property type="term" value="C:Noc4p-Nop14p complex"/>
    <property type="evidence" value="ECO:0007669"/>
    <property type="project" value="TreeGrafter"/>
</dbReference>
<comment type="similarity">
    <text evidence="2">Belongs to the NOP14 family.</text>
</comment>